<dbReference type="PANTHER" id="PTHR30270">
    <property type="entry name" value="THIAMINE-MONOPHOSPHATE KINASE"/>
    <property type="match status" value="1"/>
</dbReference>
<dbReference type="NCBIfam" id="NF004351">
    <property type="entry name" value="PRK05731.1-4"/>
    <property type="match status" value="1"/>
</dbReference>
<feature type="binding site" evidence="1">
    <location>
        <position position="326"/>
    </location>
    <ligand>
        <name>substrate</name>
    </ligand>
</feature>
<dbReference type="Pfam" id="PF00586">
    <property type="entry name" value="AIRS"/>
    <property type="match status" value="1"/>
</dbReference>
<comment type="function">
    <text evidence="1">Catalyzes the ATP-dependent phosphorylation of thiamine-monophosphate (TMP) to form thiamine-pyrophosphate (TPP), the active form of vitamin B1.</text>
</comment>
<protein>
    <recommendedName>
        <fullName evidence="1">Thiamine-monophosphate kinase</fullName>
        <shortName evidence="1">TMP kinase</shortName>
        <shortName evidence="1">Thiamine-phosphate kinase</shortName>
        <ecNumber evidence="1">2.7.4.16</ecNumber>
    </recommendedName>
</protein>
<feature type="binding site" evidence="1">
    <location>
        <position position="277"/>
    </location>
    <ligand>
        <name>substrate</name>
    </ligand>
</feature>
<feature type="binding site" evidence="1">
    <location>
        <position position="83"/>
    </location>
    <ligand>
        <name>Mg(2+)</name>
        <dbReference type="ChEBI" id="CHEBI:18420"/>
        <label>3</label>
    </ligand>
</feature>
<accession>A0A0D6G105</accession>
<keyword evidence="1" id="KW-0460">Magnesium</keyword>
<comment type="miscellaneous">
    <text evidence="1">Reaction mechanism of ThiL seems to utilize a direct, inline transfer of the gamma-phosphate of ATP to TMP rather than a phosphorylated enzyme intermediate.</text>
</comment>
<feature type="binding site" evidence="1">
    <location>
        <position position="36"/>
    </location>
    <ligand>
        <name>Mg(2+)</name>
        <dbReference type="ChEBI" id="CHEBI:18420"/>
        <label>4</label>
    </ligand>
</feature>
<name>A0A0D6G105_CORDP</name>
<feature type="binding site" evidence="1">
    <location>
        <position position="53"/>
    </location>
    <ligand>
        <name>Mg(2+)</name>
        <dbReference type="ChEBI" id="CHEBI:18420"/>
        <label>1</label>
    </ligand>
</feature>
<keyword evidence="1" id="KW-0479">Metal-binding</keyword>
<dbReference type="EC" id="2.7.4.16" evidence="1"/>
<dbReference type="SUPFAM" id="SSF56042">
    <property type="entry name" value="PurM C-terminal domain-like"/>
    <property type="match status" value="1"/>
</dbReference>
<gene>
    <name evidence="1" type="primary">thiL</name>
    <name evidence="3" type="ORF">CIP107547_01316</name>
</gene>
<dbReference type="EMBL" id="CADDAV010000015">
    <property type="protein sequence ID" value="CAB0602206.1"/>
    <property type="molecule type" value="Genomic_DNA"/>
</dbReference>
<feature type="binding site" evidence="1">
    <location>
        <position position="83"/>
    </location>
    <ligand>
        <name>Mg(2+)</name>
        <dbReference type="ChEBI" id="CHEBI:18420"/>
        <label>4</label>
    </ligand>
</feature>
<dbReference type="InterPro" id="IPR016188">
    <property type="entry name" value="PurM-like_N"/>
</dbReference>
<dbReference type="KEGG" id="cdip:ERS451417_01048"/>
<dbReference type="Proteomes" id="UP000480222">
    <property type="component" value="Unassembled WGS sequence"/>
</dbReference>
<keyword evidence="1 3" id="KW-0418">Kinase</keyword>
<sequence length="329" mass="34573">MTEEHIRNNPTLKEVGEQAAINVITAHAPSSRNGDDAAVLSHAGANSRAVVTTDMLVENRHFRLDWSTPAEIGRKAITQNFADIEAMGARPVAALLAISAPAYTRLQFVSDLARGIAERVSDYSAELVGGDITDGDAIVLSVTAVGQLGGSLPELALDRARSGHTVIASGVIGESAAGLALLNRFGRDGVPERFMPLVSAHCATYVPEGRGFVARAAGVSSLTDNSDGLIVDLRTMARKSGVVIDLDPSAIQPSALMREAAEILEEDPWHWVLGGGEDHTLMGTTAHAVPTGFRKIGTVIKRSNQPTHAAGEVLVGGEAPAYDDGWVSF</sequence>
<feature type="binding site" evidence="1">
    <location>
        <position position="224"/>
    </location>
    <ligand>
        <name>Mg(2+)</name>
        <dbReference type="ChEBI" id="CHEBI:18420"/>
        <label>3</label>
    </ligand>
</feature>
<comment type="pathway">
    <text evidence="1">Cofactor biosynthesis; thiamine diphosphate biosynthesis; thiamine diphosphate from thiamine phosphate: step 1/1.</text>
</comment>
<feature type="binding site" evidence="1">
    <location>
        <begin position="130"/>
        <end position="131"/>
    </location>
    <ligand>
        <name>ATP</name>
        <dbReference type="ChEBI" id="CHEBI:30616"/>
    </ligand>
</feature>
<keyword evidence="1" id="KW-0067">ATP-binding</keyword>
<dbReference type="CDD" id="cd02194">
    <property type="entry name" value="ThiL"/>
    <property type="match status" value="1"/>
</dbReference>
<feature type="binding site" evidence="1">
    <location>
        <position position="36"/>
    </location>
    <ligand>
        <name>Mg(2+)</name>
        <dbReference type="ChEBI" id="CHEBI:18420"/>
        <label>3</label>
    </ligand>
</feature>
<feature type="binding site" evidence="1">
    <location>
        <position position="131"/>
    </location>
    <ligand>
        <name>Mg(2+)</name>
        <dbReference type="ChEBI" id="CHEBI:18420"/>
        <label>1</label>
    </ligand>
</feature>
<feature type="domain" description="PurM-like N-terminal" evidence="2">
    <location>
        <begin position="34"/>
        <end position="147"/>
    </location>
</feature>
<proteinExistence type="inferred from homology"/>
<comment type="caution">
    <text evidence="3">The sequence shown here is derived from an EMBL/GenBank/DDBJ whole genome shotgun (WGS) entry which is preliminary data.</text>
</comment>
<dbReference type="PIRSF" id="PIRSF005303">
    <property type="entry name" value="Thiam_monoph_kin"/>
    <property type="match status" value="1"/>
</dbReference>
<feature type="binding site" evidence="1">
    <location>
        <position position="227"/>
    </location>
    <ligand>
        <name>Mg(2+)</name>
        <dbReference type="ChEBI" id="CHEBI:18420"/>
        <label>5</label>
    </ligand>
</feature>
<keyword evidence="1" id="KW-0547">Nucleotide-binding</keyword>
<feature type="binding site" evidence="1">
    <location>
        <position position="54"/>
    </location>
    <ligand>
        <name>Mg(2+)</name>
        <dbReference type="ChEBI" id="CHEBI:18420"/>
        <label>1</label>
    </ligand>
</feature>
<dbReference type="SUPFAM" id="SSF55326">
    <property type="entry name" value="PurM N-terminal domain-like"/>
    <property type="match status" value="1"/>
</dbReference>
<evidence type="ECO:0000256" key="1">
    <source>
        <dbReference type="HAMAP-Rule" id="MF_02128"/>
    </source>
</evidence>
<comment type="similarity">
    <text evidence="1">Belongs to the thiamine-monophosphate kinase family.</text>
</comment>
<evidence type="ECO:0000313" key="3">
    <source>
        <dbReference type="EMBL" id="CAB0602206.1"/>
    </source>
</evidence>
<keyword evidence="1" id="KW-0784">Thiamine biosynthesis</keyword>
<evidence type="ECO:0000313" key="4">
    <source>
        <dbReference type="Proteomes" id="UP000480222"/>
    </source>
</evidence>
<comment type="catalytic activity">
    <reaction evidence="1">
        <text>thiamine phosphate + ATP = thiamine diphosphate + ADP</text>
        <dbReference type="Rhea" id="RHEA:15913"/>
        <dbReference type="ChEBI" id="CHEBI:30616"/>
        <dbReference type="ChEBI" id="CHEBI:37575"/>
        <dbReference type="ChEBI" id="CHEBI:58937"/>
        <dbReference type="ChEBI" id="CHEBI:456216"/>
        <dbReference type="EC" id="2.7.4.16"/>
    </reaction>
</comment>
<feature type="binding site" evidence="1">
    <location>
        <position position="83"/>
    </location>
    <ligand>
        <name>Mg(2+)</name>
        <dbReference type="ChEBI" id="CHEBI:18420"/>
        <label>2</label>
    </ligand>
</feature>
<dbReference type="PANTHER" id="PTHR30270:SF0">
    <property type="entry name" value="THIAMINE-MONOPHOSPHATE KINASE"/>
    <property type="match status" value="1"/>
</dbReference>
<dbReference type="GO" id="GO:0009030">
    <property type="term" value="F:thiamine-phosphate kinase activity"/>
    <property type="evidence" value="ECO:0007669"/>
    <property type="project" value="UniProtKB-UniRule"/>
</dbReference>
<feature type="binding site" evidence="1">
    <location>
        <position position="54"/>
    </location>
    <ligand>
        <name>Mg(2+)</name>
        <dbReference type="ChEBI" id="CHEBI:18420"/>
        <label>2</label>
    </ligand>
</feature>
<dbReference type="Gene3D" id="3.30.1330.10">
    <property type="entry name" value="PurM-like, N-terminal domain"/>
    <property type="match status" value="1"/>
</dbReference>
<dbReference type="AlphaFoldDB" id="A0A0D6G105"/>
<dbReference type="Gene3D" id="3.90.650.10">
    <property type="entry name" value="PurM-like C-terminal domain"/>
    <property type="match status" value="1"/>
</dbReference>
<dbReference type="GO" id="GO:0000287">
    <property type="term" value="F:magnesium ion binding"/>
    <property type="evidence" value="ECO:0007669"/>
    <property type="project" value="UniProtKB-UniRule"/>
</dbReference>
<dbReference type="NCBIfam" id="TIGR01379">
    <property type="entry name" value="thiL"/>
    <property type="match status" value="1"/>
</dbReference>
<dbReference type="GO" id="GO:0009229">
    <property type="term" value="P:thiamine diphosphate biosynthetic process"/>
    <property type="evidence" value="ECO:0007669"/>
    <property type="project" value="UniProtKB-UniRule"/>
</dbReference>
<comment type="caution">
    <text evidence="1">Lacks conserved residue(s) required for the propagation of feature annotation.</text>
</comment>
<evidence type="ECO:0000259" key="2">
    <source>
        <dbReference type="Pfam" id="PF00586"/>
    </source>
</evidence>
<dbReference type="InterPro" id="IPR006283">
    <property type="entry name" value="ThiL-like"/>
</dbReference>
<organism evidence="3 4">
    <name type="scientific">Corynebacterium diphtheriae</name>
    <dbReference type="NCBI Taxonomy" id="1717"/>
    <lineage>
        <taxon>Bacteria</taxon>
        <taxon>Bacillati</taxon>
        <taxon>Actinomycetota</taxon>
        <taxon>Actinomycetes</taxon>
        <taxon>Mycobacteriales</taxon>
        <taxon>Corynebacteriaceae</taxon>
        <taxon>Corynebacterium</taxon>
    </lineage>
</organism>
<dbReference type="GeneID" id="29422383"/>
<feature type="binding site" evidence="1">
    <location>
        <position position="52"/>
    </location>
    <ligand>
        <name>Mg(2+)</name>
        <dbReference type="ChEBI" id="CHEBI:18420"/>
        <label>4</label>
    </ligand>
</feature>
<dbReference type="RefSeq" id="WP_003851243.1">
    <property type="nucleotide sequence ID" value="NZ_CP040520.1"/>
</dbReference>
<keyword evidence="1 3" id="KW-0808">Transferase</keyword>
<dbReference type="GO" id="GO:0005524">
    <property type="term" value="F:ATP binding"/>
    <property type="evidence" value="ECO:0007669"/>
    <property type="project" value="UniProtKB-UniRule"/>
</dbReference>
<feature type="binding site" evidence="1">
    <location>
        <position position="61"/>
    </location>
    <ligand>
        <name>substrate</name>
    </ligand>
</feature>
<dbReference type="UniPathway" id="UPA00060">
    <property type="reaction ID" value="UER00142"/>
</dbReference>
<dbReference type="InterPro" id="IPR036921">
    <property type="entry name" value="PurM-like_N_sf"/>
</dbReference>
<dbReference type="GO" id="GO:0009228">
    <property type="term" value="P:thiamine biosynthetic process"/>
    <property type="evidence" value="ECO:0007669"/>
    <property type="project" value="UniProtKB-KW"/>
</dbReference>
<dbReference type="HAMAP" id="MF_02128">
    <property type="entry name" value="TMP_kinase"/>
    <property type="match status" value="1"/>
</dbReference>
<feature type="binding site" evidence="1">
    <location>
        <position position="226"/>
    </location>
    <ligand>
        <name>ATP</name>
        <dbReference type="ChEBI" id="CHEBI:30616"/>
    </ligand>
</feature>
<reference evidence="3 4" key="1">
    <citation type="submission" date="2020-02" db="EMBL/GenBank/DDBJ databases">
        <authorList>
            <person name="Brisse S."/>
        </authorList>
    </citation>
    <scope>NUCLEOTIDE SEQUENCE [LARGE SCALE GENOMIC DNA]</scope>
    <source>
        <strain evidence="3">CIP107547</strain>
    </source>
</reference>
<dbReference type="InterPro" id="IPR036676">
    <property type="entry name" value="PurM-like_C_sf"/>
</dbReference>